<feature type="domain" description="SAM" evidence="8">
    <location>
        <begin position="492"/>
        <end position="555"/>
    </location>
</feature>
<dbReference type="Pfam" id="PF12796">
    <property type="entry name" value="Ank_2"/>
    <property type="match status" value="2"/>
</dbReference>
<dbReference type="Pfam" id="PF07653">
    <property type="entry name" value="SH3_2"/>
    <property type="match status" value="1"/>
</dbReference>
<dbReference type="PANTHER" id="PTHR24174:SF16">
    <property type="entry name" value="CASKIN-2"/>
    <property type="match status" value="1"/>
</dbReference>
<feature type="compositionally biased region" description="Low complexity" evidence="6">
    <location>
        <begin position="882"/>
        <end position="894"/>
    </location>
</feature>
<evidence type="ECO:0000313" key="10">
    <source>
        <dbReference type="RefSeq" id="XP_032832083.1"/>
    </source>
</evidence>
<sequence>MGKEDELWRAVQGGDAACLRRLLLKHPEAKSRKKGTTKQSNVNLQDDDGMSLLHHACLSGSAGVVTALLDGHCTVDISDSKGLRPLHYAAWQGSADTVQALLKAGASANLPSHEQRTPLHLASQHGHHHAAEVLLQHRADPCVRDAAGKTALSLACEFGRLQVVRLLLGSHVSPRLLEGAPSEQGDGTVGNSPIHLAAKNGHADITRMLILEGVDLNSQTNIGTPLHEAALHGKLDIVKLLLQSGAEAAAENKFKQTALDLVMQFTGRQASKEIKHALREAMHTVQACAVTDYCNAYDSTCLRITAGDIITVLERQESGLWKGYVRDRLGASRVGYFPSSVVQIISSSADPTSSIARPVSLPFSKDRDSGGLFTHADTLDFHKAQTVCGGSRDLVWGYNTGDATVGDCSSVGSSRSSGSGESVGSRRGQQDHHHHQQQQHRQQQQHHHQQHYQHQQLNTIAKITHGEERIIQTGNLPSAVRDASSSAKHLNEADQAVYKWLTGFDLQQYTPCFTSAGYDLFTMSHMTPQDVAAVGITKPGHRKIVGLEISRLAVADELPTTKPATLREWLSQIGLGHYHAILADNGYDKVDFISEITLEDLQEIGITKLGHQKRLLLAGKRLKALQKREAAQAQSTPRLPGGTAALFSSGPGSDSGLSNASDFADEGSPAPFHQLGRRGSRQQQQQTAAAAFVFPPMRPAAPPPATPTPPLTPPLPVPLLRPLTPPLTSPLTPPLTPPLPVPLLRPLPPPLPRSRSRSPRTFSGRCRRSEGNVPPPPAAATAAAVPLPPKFPPEARLRPDSPPEQSGAGAGGFGGFARSASLRSRASAASPPPPADGGLARSNSFATRQKRKGPPPPPPKRSASVSGGGYSSGGSSSGIGGSSSSSIASSNSGRSVGGGEASSRSDGGGDGDAPANVRRLAALLERSTFAASLGGAALVAPDRQPQPQPQLQPQQPQQQQPQLWRQQSQKRPSELAVNNPSATAVNPTGRTASPNVSVVYPNGRMVVSPGDGSAVTPGDCGRTLGVAKRRPSVSEEAGAALDGLPGPARAGGSGVDDRATSSRSPSAARSHGATGGVPTQVIRWNGGRDGTGSLSAAEPLPSPPPGQSKREVPLAGPEKIVAKSGPGFLRPPVDRRAAVVAFGGGGGGRSVAPPAPRLSGAESGAPTSRVEDRWSGRSSERSALRRPAAGQEAAGQAFPFGGAGDVAGADERSGTRARPSVKRQASLRPSDAGELNPCRGLPPPPPASAKPQRGNGGGAVAARTYMGFPLAPGCVGPEAESPSGKVVRYDAEEQQQQKTPADILDDIGCMFDDLASQLNSMLE</sequence>
<dbReference type="Gene3D" id="1.10.150.50">
    <property type="entry name" value="Transcription Factor, Ets-1"/>
    <property type="match status" value="2"/>
</dbReference>
<dbReference type="InterPro" id="IPR032117">
    <property type="entry name" value="Caskin_C"/>
</dbReference>
<feature type="repeat" description="ANK" evidence="4">
    <location>
        <begin position="221"/>
        <end position="253"/>
    </location>
</feature>
<protein>
    <submittedName>
        <fullName evidence="10">Caskin-1-like</fullName>
    </submittedName>
</protein>
<dbReference type="SMART" id="SM00326">
    <property type="entry name" value="SH3"/>
    <property type="match status" value="1"/>
</dbReference>
<evidence type="ECO:0000256" key="1">
    <source>
        <dbReference type="ARBA" id="ARBA00022443"/>
    </source>
</evidence>
<dbReference type="CDD" id="cd09498">
    <property type="entry name" value="SAM_caskin1_2_repeat2"/>
    <property type="match status" value="1"/>
</dbReference>
<feature type="region of interest" description="Disordered" evidence="6">
    <location>
        <begin position="407"/>
        <end position="455"/>
    </location>
</feature>
<evidence type="ECO:0000259" key="7">
    <source>
        <dbReference type="PROSITE" id="PS50002"/>
    </source>
</evidence>
<dbReference type="InterPro" id="IPR036770">
    <property type="entry name" value="Ankyrin_rpt-contain_sf"/>
</dbReference>
<feature type="compositionally biased region" description="Low complexity" evidence="6">
    <location>
        <begin position="682"/>
        <end position="691"/>
    </location>
</feature>
<feature type="compositionally biased region" description="Low complexity" evidence="6">
    <location>
        <begin position="1187"/>
        <end position="1200"/>
    </location>
</feature>
<keyword evidence="9" id="KW-1185">Reference proteome</keyword>
<dbReference type="PROSITE" id="PS50002">
    <property type="entry name" value="SH3"/>
    <property type="match status" value="1"/>
</dbReference>
<feature type="compositionally biased region" description="Polar residues" evidence="6">
    <location>
        <begin position="976"/>
        <end position="996"/>
    </location>
</feature>
<evidence type="ECO:0000256" key="6">
    <source>
        <dbReference type="SAM" id="MobiDB-lite"/>
    </source>
</evidence>
<evidence type="ECO:0000259" key="8">
    <source>
        <dbReference type="PROSITE" id="PS50105"/>
    </source>
</evidence>
<feature type="compositionally biased region" description="Low complexity" evidence="6">
    <location>
        <begin position="816"/>
        <end position="829"/>
    </location>
</feature>
<dbReference type="Pfam" id="PF16907">
    <property type="entry name" value="Caskin-Pro-rich"/>
    <property type="match status" value="1"/>
</dbReference>
<feature type="compositionally biased region" description="Gly residues" evidence="6">
    <location>
        <begin position="866"/>
        <end position="881"/>
    </location>
</feature>
<feature type="compositionally biased region" description="Low complexity" evidence="6">
    <location>
        <begin position="1037"/>
        <end position="1048"/>
    </location>
</feature>
<dbReference type="Gene3D" id="2.30.30.40">
    <property type="entry name" value="SH3 Domains"/>
    <property type="match status" value="1"/>
</dbReference>
<feature type="repeat" description="ANK" evidence="4">
    <location>
        <begin position="81"/>
        <end position="113"/>
    </location>
</feature>
<dbReference type="SMART" id="SM00248">
    <property type="entry name" value="ANK"/>
    <property type="match status" value="6"/>
</dbReference>
<feature type="compositionally biased region" description="Gly residues" evidence="6">
    <location>
        <begin position="895"/>
        <end position="911"/>
    </location>
</feature>
<dbReference type="Pfam" id="PF00023">
    <property type="entry name" value="Ank"/>
    <property type="match status" value="2"/>
</dbReference>
<dbReference type="Gene3D" id="1.25.40.20">
    <property type="entry name" value="Ankyrin repeat-containing domain"/>
    <property type="match status" value="3"/>
</dbReference>
<dbReference type="SUPFAM" id="SSF47769">
    <property type="entry name" value="SAM/Pointed domain"/>
    <property type="match status" value="2"/>
</dbReference>
<feature type="repeat" description="ANK" evidence="4">
    <location>
        <begin position="48"/>
        <end position="80"/>
    </location>
</feature>
<dbReference type="InterPro" id="IPR035498">
    <property type="entry name" value="Caskin1/2_SAM_2"/>
</dbReference>
<feature type="region of interest" description="Disordered" evidence="6">
    <location>
        <begin position="935"/>
        <end position="1260"/>
    </location>
</feature>
<dbReference type="PRINTS" id="PR01415">
    <property type="entry name" value="ANKYRIN"/>
</dbReference>
<dbReference type="InterPro" id="IPR013761">
    <property type="entry name" value="SAM/pointed_sf"/>
</dbReference>
<name>A0AAJ7UC51_PETMA</name>
<feature type="compositionally biased region" description="Polar residues" evidence="6">
    <location>
        <begin position="650"/>
        <end position="661"/>
    </location>
</feature>
<dbReference type="InterPro" id="IPR001452">
    <property type="entry name" value="SH3_domain"/>
</dbReference>
<feature type="compositionally biased region" description="Low complexity" evidence="6">
    <location>
        <begin position="409"/>
        <end position="427"/>
    </location>
</feature>
<keyword evidence="3 4" id="KW-0040">ANK repeat</keyword>
<dbReference type="InterPro" id="IPR036028">
    <property type="entry name" value="SH3-like_dom_sf"/>
</dbReference>
<dbReference type="InterPro" id="IPR033635">
    <property type="entry name" value="ANKS1/Caskin"/>
</dbReference>
<keyword evidence="2" id="KW-0677">Repeat</keyword>
<feature type="domain" description="SH3" evidence="7">
    <location>
        <begin position="282"/>
        <end position="347"/>
    </location>
</feature>
<evidence type="ECO:0000256" key="3">
    <source>
        <dbReference type="ARBA" id="ARBA00023043"/>
    </source>
</evidence>
<dbReference type="KEGG" id="pmrn:116955179"/>
<dbReference type="PROSITE" id="PS50088">
    <property type="entry name" value="ANK_REPEAT"/>
    <property type="match status" value="5"/>
</dbReference>
<feature type="compositionally biased region" description="Pro residues" evidence="6">
    <location>
        <begin position="696"/>
        <end position="752"/>
    </location>
</feature>
<feature type="domain" description="SAM" evidence="8">
    <location>
        <begin position="561"/>
        <end position="625"/>
    </location>
</feature>
<evidence type="ECO:0000256" key="5">
    <source>
        <dbReference type="PROSITE-ProRule" id="PRU00192"/>
    </source>
</evidence>
<gene>
    <name evidence="10" type="primary">LOC116955179</name>
</gene>
<dbReference type="InterPro" id="IPR001660">
    <property type="entry name" value="SAM"/>
</dbReference>
<organism evidence="9 10">
    <name type="scientific">Petromyzon marinus</name>
    <name type="common">Sea lamprey</name>
    <dbReference type="NCBI Taxonomy" id="7757"/>
    <lineage>
        <taxon>Eukaryota</taxon>
        <taxon>Metazoa</taxon>
        <taxon>Chordata</taxon>
        <taxon>Craniata</taxon>
        <taxon>Vertebrata</taxon>
        <taxon>Cyclostomata</taxon>
        <taxon>Hyperoartia</taxon>
        <taxon>Petromyzontiformes</taxon>
        <taxon>Petromyzontidae</taxon>
        <taxon>Petromyzon</taxon>
    </lineage>
</organism>
<dbReference type="PROSITE" id="PS50105">
    <property type="entry name" value="SAM_DOMAIN"/>
    <property type="match status" value="2"/>
</dbReference>
<dbReference type="Proteomes" id="UP001318040">
    <property type="component" value="Chromosome 58"/>
</dbReference>
<evidence type="ECO:0000256" key="4">
    <source>
        <dbReference type="PROSITE-ProRule" id="PRU00023"/>
    </source>
</evidence>
<feature type="compositionally biased region" description="Basic and acidic residues" evidence="6">
    <location>
        <begin position="1169"/>
        <end position="1183"/>
    </location>
</feature>
<reference evidence="10" key="1">
    <citation type="submission" date="2025-08" db="UniProtKB">
        <authorList>
            <consortium name="RefSeq"/>
        </authorList>
    </citation>
    <scope>IDENTIFICATION</scope>
    <source>
        <tissue evidence="10">Sperm</tissue>
    </source>
</reference>
<dbReference type="PROSITE" id="PS50297">
    <property type="entry name" value="ANK_REP_REGION"/>
    <property type="match status" value="4"/>
</dbReference>
<feature type="repeat" description="ANK" evidence="4">
    <location>
        <begin position="114"/>
        <end position="146"/>
    </location>
</feature>
<feature type="compositionally biased region" description="Low complexity" evidence="6">
    <location>
        <begin position="1061"/>
        <end position="1070"/>
    </location>
</feature>
<dbReference type="InterPro" id="IPR002110">
    <property type="entry name" value="Ankyrin_rpt"/>
</dbReference>
<keyword evidence="1 5" id="KW-0728">SH3 domain</keyword>
<dbReference type="SMART" id="SM00454">
    <property type="entry name" value="SAM"/>
    <property type="match status" value="2"/>
</dbReference>
<feature type="compositionally biased region" description="Basic residues" evidence="6">
    <location>
        <begin position="432"/>
        <end position="451"/>
    </location>
</feature>
<dbReference type="Pfam" id="PF00536">
    <property type="entry name" value="SAM_1"/>
    <property type="match status" value="2"/>
</dbReference>
<feature type="compositionally biased region" description="Low complexity" evidence="6">
    <location>
        <begin position="951"/>
        <end position="969"/>
    </location>
</feature>
<feature type="region of interest" description="Disordered" evidence="6">
    <location>
        <begin position="628"/>
        <end position="915"/>
    </location>
</feature>
<evidence type="ECO:0000256" key="2">
    <source>
        <dbReference type="ARBA" id="ARBA00022737"/>
    </source>
</evidence>
<proteinExistence type="predicted"/>
<dbReference type="SUPFAM" id="SSF48403">
    <property type="entry name" value="Ankyrin repeat"/>
    <property type="match status" value="1"/>
</dbReference>
<accession>A0AAJ7UC51</accession>
<evidence type="ECO:0000313" key="9">
    <source>
        <dbReference type="Proteomes" id="UP001318040"/>
    </source>
</evidence>
<dbReference type="RefSeq" id="XP_032832083.1">
    <property type="nucleotide sequence ID" value="XM_032976192.1"/>
</dbReference>
<feature type="repeat" description="ANK" evidence="4">
    <location>
        <begin position="189"/>
        <end position="221"/>
    </location>
</feature>
<dbReference type="PANTHER" id="PTHR24174">
    <property type="entry name" value="ANKYRIN REPEAT AND STERILE ALPHA MOTIF DOMAIN-CONTAINING PROTEIN 1"/>
    <property type="match status" value="1"/>
</dbReference>
<dbReference type="SUPFAM" id="SSF50044">
    <property type="entry name" value="SH3-domain"/>
    <property type="match status" value="1"/>
</dbReference>
<dbReference type="Pfam" id="PF16632">
    <property type="entry name" value="Caskin-tail"/>
    <property type="match status" value="1"/>
</dbReference>